<sequence>MYTRFFGLKREPFSIAPDPRYLFMSERHREALAHLLYGVRGGGGVVLLTGQIGAGKTTVCRAFFEQLPAHVHVAYVVNPKLSALELLQTVCDEFHVSYRPEPTERHERPRSVKDFIDPLNAFLLQAHAAGENCLLVIDEAQQLSSKVLEQLRLLTNLETNERKLLQIVLIGQPELRTLLAQPELEQLAQRVIARYHLEALDEADTTRYVRHRLGVAGLAGALPFDAGALRALHKLSGGIPRRINLLADRALLGAYSGDAPRVSAATVRRAAAEVMGEEALPKRKAWRGWAGGAAGVALLAGAAWAWQAAPWRAAPAPTPKPAPALPAASAAAPRAASAPPAAASAPAPSASAPAVAYAPFANEEAAWRALAPAWGWTPSAERPVCEQAGDHQTRCWRQRLSLADLRRLDRPGLLTLQAADAPPSAALLVALRPDAAVLRGAQGEWVLPLSELAAQWRGDFATLWRTPEGYRGRLGEQAPAPQAQWLTRQLALAQIGQPLPAAASLRQRIAAFQAAEGLPADGMAGPRTLMHLNRATGVDEPRLSAVNLHERR</sequence>
<dbReference type="EMBL" id="SACM01000003">
    <property type="protein sequence ID" value="RVT85033.1"/>
    <property type="molecule type" value="Genomic_DNA"/>
</dbReference>
<dbReference type="AlphaFoldDB" id="A0A3S2WPV1"/>
<dbReference type="PANTHER" id="PTHR35894">
    <property type="entry name" value="GENERAL SECRETION PATHWAY PROTEIN A-RELATED"/>
    <property type="match status" value="1"/>
</dbReference>
<dbReference type="Gene3D" id="3.90.70.10">
    <property type="entry name" value="Cysteine proteinases"/>
    <property type="match status" value="1"/>
</dbReference>
<dbReference type="Proteomes" id="UP000288587">
    <property type="component" value="Unassembled WGS sequence"/>
</dbReference>
<dbReference type="InterPro" id="IPR003593">
    <property type="entry name" value="AAA+_ATPase"/>
</dbReference>
<protein>
    <submittedName>
        <fullName evidence="2">AAA family ATPase</fullName>
    </submittedName>
</protein>
<comment type="caution">
    <text evidence="2">The sequence shown here is derived from an EMBL/GenBank/DDBJ whole genome shotgun (WGS) entry which is preliminary data.</text>
</comment>
<dbReference type="GO" id="GO:0016887">
    <property type="term" value="F:ATP hydrolysis activity"/>
    <property type="evidence" value="ECO:0007669"/>
    <property type="project" value="InterPro"/>
</dbReference>
<dbReference type="InterPro" id="IPR049945">
    <property type="entry name" value="AAA_22"/>
</dbReference>
<dbReference type="RefSeq" id="WP_127683435.1">
    <property type="nucleotide sequence ID" value="NZ_SACM01000003.1"/>
</dbReference>
<dbReference type="Gene3D" id="3.40.50.300">
    <property type="entry name" value="P-loop containing nucleotide triphosphate hydrolases"/>
    <property type="match status" value="1"/>
</dbReference>
<feature type="domain" description="AAA+ ATPase" evidence="1">
    <location>
        <begin position="42"/>
        <end position="220"/>
    </location>
</feature>
<dbReference type="PANTHER" id="PTHR35894:SF1">
    <property type="entry name" value="PHOSPHORIBULOKINASE _ URIDINE KINASE FAMILY"/>
    <property type="match status" value="1"/>
</dbReference>
<reference evidence="2 3" key="1">
    <citation type="submission" date="2019-01" db="EMBL/GenBank/DDBJ databases">
        <authorList>
            <person name="Chen W.-M."/>
        </authorList>
    </citation>
    <scope>NUCLEOTIDE SEQUENCE [LARGE SCALE GENOMIC DNA]</scope>
    <source>
        <strain evidence="2 3">CCP-18</strain>
    </source>
</reference>
<organism evidence="2 3">
    <name type="scientific">Inhella crocodyli</name>
    <dbReference type="NCBI Taxonomy" id="2499851"/>
    <lineage>
        <taxon>Bacteria</taxon>
        <taxon>Pseudomonadati</taxon>
        <taxon>Pseudomonadota</taxon>
        <taxon>Betaproteobacteria</taxon>
        <taxon>Burkholderiales</taxon>
        <taxon>Sphaerotilaceae</taxon>
        <taxon>Inhella</taxon>
    </lineage>
</organism>
<dbReference type="SMART" id="SM00382">
    <property type="entry name" value="AAA"/>
    <property type="match status" value="1"/>
</dbReference>
<evidence type="ECO:0000259" key="1">
    <source>
        <dbReference type="SMART" id="SM00382"/>
    </source>
</evidence>
<keyword evidence="3" id="KW-1185">Reference proteome</keyword>
<dbReference type="InterPro" id="IPR002477">
    <property type="entry name" value="Peptidoglycan-bd-like"/>
</dbReference>
<evidence type="ECO:0000313" key="3">
    <source>
        <dbReference type="Proteomes" id="UP000288587"/>
    </source>
</evidence>
<dbReference type="InterPro" id="IPR027417">
    <property type="entry name" value="P-loop_NTPase"/>
</dbReference>
<accession>A0A3S2WPV1</accession>
<dbReference type="OrthoDB" id="9783370at2"/>
<dbReference type="InterPro" id="IPR036365">
    <property type="entry name" value="PGBD-like_sf"/>
</dbReference>
<proteinExistence type="predicted"/>
<dbReference type="InterPro" id="IPR052026">
    <property type="entry name" value="ExeA_AAA_ATPase_DNA-bind"/>
</dbReference>
<dbReference type="SUPFAM" id="SSF47090">
    <property type="entry name" value="PGBD-like"/>
    <property type="match status" value="1"/>
</dbReference>
<name>A0A3S2WPV1_9BURK</name>
<gene>
    <name evidence="2" type="ORF">EOD73_13025</name>
</gene>
<evidence type="ECO:0000313" key="2">
    <source>
        <dbReference type="EMBL" id="RVT85033.1"/>
    </source>
</evidence>
<dbReference type="Pfam" id="PF01471">
    <property type="entry name" value="PG_binding_1"/>
    <property type="match status" value="1"/>
</dbReference>
<dbReference type="SUPFAM" id="SSF52540">
    <property type="entry name" value="P-loop containing nucleoside triphosphate hydrolases"/>
    <property type="match status" value="1"/>
</dbReference>
<dbReference type="Pfam" id="PF13401">
    <property type="entry name" value="AAA_22"/>
    <property type="match status" value="1"/>
</dbReference>